<protein>
    <recommendedName>
        <fullName evidence="1">AB hydrolase-1 domain-containing protein</fullName>
    </recommendedName>
</protein>
<evidence type="ECO:0000313" key="2">
    <source>
        <dbReference type="EMBL" id="ATD68160.1"/>
    </source>
</evidence>
<dbReference type="SUPFAM" id="SSF53474">
    <property type="entry name" value="alpha/beta-Hydrolases"/>
    <property type="match status" value="1"/>
</dbReference>
<dbReference type="Gene3D" id="3.40.50.1820">
    <property type="entry name" value="alpha/beta hydrolase"/>
    <property type="match status" value="1"/>
</dbReference>
<dbReference type="InterPro" id="IPR000073">
    <property type="entry name" value="AB_hydrolase_1"/>
</dbReference>
<sequence length="237" mass="24785">MSTTPPACLLIHGAGGDAWEWTLWREVFAAGDVHADALSLVPGAGGLADTRFDDYLDQVCAALARLPRPRVAVGASLGGLLAACAAGMADALVLVNPLPPAPWHTQLPARQWPAIVRWGSGARLDGTRRALPDADAATVIEAMRGWRDESGEVLRAAHAGIDVARPLVPVLCIVSHADDDVPPATTRALAASWNADLLVCETGRHVGPLLGAAAADVARQARDWIRRRAVPTGPPSP</sequence>
<accession>A0A290XGA2</accession>
<dbReference type="EMBL" id="CP023406">
    <property type="protein sequence ID" value="ATD68160.1"/>
    <property type="molecule type" value="Genomic_DNA"/>
</dbReference>
<dbReference type="KEGG" id="lum:CNR27_12560"/>
<proteinExistence type="predicted"/>
<dbReference type="Pfam" id="PF12697">
    <property type="entry name" value="Abhydrolase_6"/>
    <property type="match status" value="1"/>
</dbReference>
<keyword evidence="3" id="KW-1185">Reference proteome</keyword>
<reference evidence="3" key="1">
    <citation type="submission" date="2017-09" db="EMBL/GenBank/DDBJ databases">
        <title>Luteimonas liuhanmingii sp.nov., isolated from the intestinal contents of Tibetan Plateau Pika in Yushu, Qinghai Province, China.</title>
        <authorList>
            <person name="Gui Z."/>
        </authorList>
    </citation>
    <scope>NUCLEOTIDE SEQUENCE [LARGE SCALE GENOMIC DNA]</scope>
    <source>
        <strain evidence="3">100111</strain>
    </source>
</reference>
<evidence type="ECO:0000259" key="1">
    <source>
        <dbReference type="Pfam" id="PF12697"/>
    </source>
</evidence>
<dbReference type="InterPro" id="IPR029058">
    <property type="entry name" value="AB_hydrolase_fold"/>
</dbReference>
<organism evidence="2 3">
    <name type="scientific">Luteimonas chenhongjianii</name>
    <dbReference type="NCBI Taxonomy" id="2006110"/>
    <lineage>
        <taxon>Bacteria</taxon>
        <taxon>Pseudomonadati</taxon>
        <taxon>Pseudomonadota</taxon>
        <taxon>Gammaproteobacteria</taxon>
        <taxon>Lysobacterales</taxon>
        <taxon>Lysobacteraceae</taxon>
        <taxon>Luteimonas</taxon>
    </lineage>
</organism>
<gene>
    <name evidence="2" type="ORF">CNR27_12560</name>
</gene>
<dbReference type="OrthoDB" id="5983953at2"/>
<evidence type="ECO:0000313" key="3">
    <source>
        <dbReference type="Proteomes" id="UP000218968"/>
    </source>
</evidence>
<name>A0A290XGA2_9GAMM</name>
<dbReference type="Proteomes" id="UP000218968">
    <property type="component" value="Chromosome"/>
</dbReference>
<feature type="domain" description="AB hydrolase-1" evidence="1">
    <location>
        <begin position="9"/>
        <end position="219"/>
    </location>
</feature>
<dbReference type="AlphaFoldDB" id="A0A290XGA2"/>